<dbReference type="InterPro" id="IPR020568">
    <property type="entry name" value="Ribosomal_Su5_D2-typ_SF"/>
</dbReference>
<dbReference type="NCBIfam" id="TIGR00188">
    <property type="entry name" value="rnpA"/>
    <property type="match status" value="1"/>
</dbReference>
<keyword evidence="10" id="KW-1185">Reference proteome</keyword>
<evidence type="ECO:0000313" key="9">
    <source>
        <dbReference type="EMBL" id="GGB77747.1"/>
    </source>
</evidence>
<evidence type="ECO:0000313" key="10">
    <source>
        <dbReference type="Proteomes" id="UP000628854"/>
    </source>
</evidence>
<comment type="subunit">
    <text evidence="7">Consists of a catalytic RNA component (M1 or rnpB) and a protein subunit.</text>
</comment>
<reference evidence="10" key="1">
    <citation type="journal article" date="2019" name="Int. J. Syst. Evol. Microbiol.">
        <title>The Global Catalogue of Microorganisms (GCM) 10K type strain sequencing project: providing services to taxonomists for standard genome sequencing and annotation.</title>
        <authorList>
            <consortium name="The Broad Institute Genomics Platform"/>
            <consortium name="The Broad Institute Genome Sequencing Center for Infectious Disease"/>
            <person name="Wu L."/>
            <person name="Ma J."/>
        </authorList>
    </citation>
    <scope>NUCLEOTIDE SEQUENCE [LARGE SCALE GENOMIC DNA]</scope>
    <source>
        <strain evidence="10">CGMCC 1.15928</strain>
    </source>
</reference>
<accession>A0ABQ1JUT9</accession>
<dbReference type="HAMAP" id="MF_00227">
    <property type="entry name" value="RNase_P"/>
    <property type="match status" value="1"/>
</dbReference>
<keyword evidence="6 7" id="KW-0694">RNA-binding</keyword>
<evidence type="ECO:0000256" key="8">
    <source>
        <dbReference type="NCBIfam" id="TIGR00188"/>
    </source>
</evidence>
<dbReference type="InterPro" id="IPR014721">
    <property type="entry name" value="Ribsml_uS5_D2-typ_fold_subgr"/>
</dbReference>
<evidence type="ECO:0000256" key="3">
    <source>
        <dbReference type="ARBA" id="ARBA00022722"/>
    </source>
</evidence>
<dbReference type="PROSITE" id="PS00648">
    <property type="entry name" value="RIBONUCLEASE_P"/>
    <property type="match status" value="1"/>
</dbReference>
<proteinExistence type="inferred from homology"/>
<keyword evidence="2 7" id="KW-0819">tRNA processing</keyword>
<comment type="similarity">
    <text evidence="7">Belongs to the RnpA family.</text>
</comment>
<keyword evidence="4 7" id="KW-0255">Endonuclease</keyword>
<dbReference type="SUPFAM" id="SSF54211">
    <property type="entry name" value="Ribosomal protein S5 domain 2-like"/>
    <property type="match status" value="1"/>
</dbReference>
<evidence type="ECO:0000256" key="4">
    <source>
        <dbReference type="ARBA" id="ARBA00022759"/>
    </source>
</evidence>
<keyword evidence="3 7" id="KW-0540">Nuclease</keyword>
<gene>
    <name evidence="7 9" type="primary">rnpA</name>
    <name evidence="9" type="ORF">GCM10011503_28160</name>
</gene>
<evidence type="ECO:0000256" key="5">
    <source>
        <dbReference type="ARBA" id="ARBA00022801"/>
    </source>
</evidence>
<keyword evidence="5 7" id="KW-0378">Hydrolase</keyword>
<dbReference type="Pfam" id="PF00825">
    <property type="entry name" value="Ribonuclease_P"/>
    <property type="match status" value="1"/>
</dbReference>
<evidence type="ECO:0000256" key="1">
    <source>
        <dbReference type="ARBA" id="ARBA00002663"/>
    </source>
</evidence>
<dbReference type="Gene3D" id="3.30.230.10">
    <property type="match status" value="1"/>
</dbReference>
<dbReference type="PANTHER" id="PTHR33992:SF1">
    <property type="entry name" value="RIBONUCLEASE P PROTEIN COMPONENT"/>
    <property type="match status" value="1"/>
</dbReference>
<organism evidence="9 10">
    <name type="scientific">Henriciella pelagia</name>
    <dbReference type="NCBI Taxonomy" id="1977912"/>
    <lineage>
        <taxon>Bacteria</taxon>
        <taxon>Pseudomonadati</taxon>
        <taxon>Pseudomonadota</taxon>
        <taxon>Alphaproteobacteria</taxon>
        <taxon>Hyphomonadales</taxon>
        <taxon>Hyphomonadaceae</taxon>
        <taxon>Henriciella</taxon>
    </lineage>
</organism>
<dbReference type="RefSeq" id="WP_084391372.1">
    <property type="nucleotide sequence ID" value="NZ_BMKF01000002.1"/>
</dbReference>
<dbReference type="InterPro" id="IPR020539">
    <property type="entry name" value="RNase_P_CS"/>
</dbReference>
<dbReference type="Proteomes" id="UP000628854">
    <property type="component" value="Unassembled WGS sequence"/>
</dbReference>
<protein>
    <recommendedName>
        <fullName evidence="7 8">Ribonuclease P protein component</fullName>
        <shortName evidence="7">RNase P protein</shortName>
        <shortName evidence="7">RNaseP protein</shortName>
        <ecNumber evidence="7 8">3.1.26.5</ecNumber>
    </recommendedName>
    <alternativeName>
        <fullName evidence="7">Protein C5</fullName>
    </alternativeName>
</protein>
<comment type="function">
    <text evidence="1 7">RNaseP catalyzes the removal of the 5'-leader sequence from pre-tRNA to produce the mature 5'-terminus. It can also cleave other RNA substrates such as 4.5S RNA. The protein component plays an auxiliary but essential role in vivo by binding to the 5'-leader sequence and broadening the substrate specificity of the ribozyme.</text>
</comment>
<evidence type="ECO:0000256" key="6">
    <source>
        <dbReference type="ARBA" id="ARBA00022884"/>
    </source>
</evidence>
<dbReference type="EMBL" id="BMKF01000002">
    <property type="protein sequence ID" value="GGB77747.1"/>
    <property type="molecule type" value="Genomic_DNA"/>
</dbReference>
<name>A0ABQ1JUT9_9PROT</name>
<dbReference type="PANTHER" id="PTHR33992">
    <property type="entry name" value="RIBONUCLEASE P PROTEIN COMPONENT"/>
    <property type="match status" value="1"/>
</dbReference>
<evidence type="ECO:0000256" key="7">
    <source>
        <dbReference type="HAMAP-Rule" id="MF_00227"/>
    </source>
</evidence>
<dbReference type="InterPro" id="IPR000100">
    <property type="entry name" value="RNase_P"/>
</dbReference>
<sequence length="144" mass="15571">MAETLNKTAEVVRLTVRPQFLFVRGGAAERRKSLVVQARQRRGADATPATIGAGFTATKKIGNAVIRNRSKRRLREASRQLLPQHGVAGADYVFIARMDTADIGWQRLLDDMESALISLAATLKRGSGEGPGPIPLSEDHGPPT</sequence>
<dbReference type="EC" id="3.1.26.5" evidence="7 8"/>
<comment type="catalytic activity">
    <reaction evidence="7">
        <text>Endonucleolytic cleavage of RNA, removing 5'-extranucleotides from tRNA precursor.</text>
        <dbReference type="EC" id="3.1.26.5"/>
    </reaction>
</comment>
<comment type="caution">
    <text evidence="9">The sequence shown here is derived from an EMBL/GenBank/DDBJ whole genome shotgun (WGS) entry which is preliminary data.</text>
</comment>
<evidence type="ECO:0000256" key="2">
    <source>
        <dbReference type="ARBA" id="ARBA00022694"/>
    </source>
</evidence>